<feature type="compositionally biased region" description="Polar residues" evidence="1">
    <location>
        <begin position="889"/>
        <end position="904"/>
    </location>
</feature>
<feature type="compositionally biased region" description="Basic and acidic residues" evidence="1">
    <location>
        <begin position="323"/>
        <end position="334"/>
    </location>
</feature>
<name>A0A9D3S9G4_ANGAN</name>
<feature type="region of interest" description="Disordered" evidence="1">
    <location>
        <begin position="318"/>
        <end position="360"/>
    </location>
</feature>
<feature type="compositionally biased region" description="Low complexity" evidence="1">
    <location>
        <begin position="138"/>
        <end position="148"/>
    </location>
</feature>
<feature type="compositionally biased region" description="Polar residues" evidence="1">
    <location>
        <begin position="753"/>
        <end position="764"/>
    </location>
</feature>
<comment type="caution">
    <text evidence="2">The sequence shown here is derived from an EMBL/GenBank/DDBJ whole genome shotgun (WGS) entry which is preliminary data.</text>
</comment>
<feature type="region of interest" description="Disordered" evidence="1">
    <location>
        <begin position="1059"/>
        <end position="1170"/>
    </location>
</feature>
<feature type="compositionally biased region" description="Basic and acidic residues" evidence="1">
    <location>
        <begin position="1097"/>
        <end position="1106"/>
    </location>
</feature>
<feature type="compositionally biased region" description="Basic and acidic residues" evidence="1">
    <location>
        <begin position="69"/>
        <end position="88"/>
    </location>
</feature>
<dbReference type="Proteomes" id="UP001044222">
    <property type="component" value="Unassembled WGS sequence"/>
</dbReference>
<feature type="region of interest" description="Disordered" evidence="1">
    <location>
        <begin position="883"/>
        <end position="1021"/>
    </location>
</feature>
<evidence type="ECO:0000313" key="3">
    <source>
        <dbReference type="Proteomes" id="UP001044222"/>
    </source>
</evidence>
<feature type="region of interest" description="Disordered" evidence="1">
    <location>
        <begin position="690"/>
        <end position="764"/>
    </location>
</feature>
<feature type="compositionally biased region" description="Basic and acidic residues" evidence="1">
    <location>
        <begin position="720"/>
        <end position="736"/>
    </location>
</feature>
<feature type="compositionally biased region" description="Gly residues" evidence="1">
    <location>
        <begin position="1158"/>
        <end position="1170"/>
    </location>
</feature>
<feature type="compositionally biased region" description="Basic and acidic residues" evidence="1">
    <location>
        <begin position="1008"/>
        <end position="1020"/>
    </location>
</feature>
<feature type="region of interest" description="Disordered" evidence="1">
    <location>
        <begin position="133"/>
        <end position="168"/>
    </location>
</feature>
<feature type="region of interest" description="Disordered" evidence="1">
    <location>
        <begin position="1"/>
        <end position="33"/>
    </location>
</feature>
<sequence length="1170" mass="127547">MGLEDSCPVVLDKEGFDSGIPDIPPTSEMETDDKCIPSINYMETPGSNVEVATPLGAEIIKSSRRTKKDKSNDDSHEQREGFEEVPKKTDRRPRRATTTVVGSDPEKIIDKRCRRSLQKVSEWLLKISPEDVEEDCDGCVSDGGSSSSTVKENKDEEEPLTLRRDDHNKSLEEQVFGVVYRRDRKSKGNLLNRTLSPESRGVAALPDCHPAEEAQIQKIASIRRTSSRLAAAGEMCHIEEKEEETHVVSKSECYESTVEPIKGQTAEEEEVDQIEPGSCGLYRKKMEGVELPEEDDEEDSPVFEVSLRRTTKRARSNAGSTWKEVDNLRQDGNRESGNAKLSKRKSECRRKETKLTQMRSAKVAKPLDLISSGVNEHVPAVRLENGPLVVETEVQIESYPSSEGLGSPAARITRQSKRLQAFTEEVQGIRKKTRLVRSAKRIVPRFDEAHAVEKEDFEKTVVRAECPQRKKIENNVMRNGCILDSELENIEKMESSISEDMEVLYEQKESPTKKIFSPSAVPNVESLSDVNFQETAVKGVHPTSQASEDHSQADVVEIHSSVEIFACQVIQVHGDEDEKNDSEPDTEQLLKTFKATTRRSFQLGAPGPITSDRGLTYIDMQNEEEAPEVDFVNEEMNPNKGLEPFCLSETVKQAEVQQNHETLSFGMPSPSISRKNEVENSLCSDFIPPTNLSNHSLPKSLGLKKSHNLTGDDSNEISEECSRSDIGKGSEDKPTENSDNGATPTGRKRKNSETSSRISVNSQTMDSELLFPALVASEEEPKESASAINNMHLGEAESQKTLISISGDSENSGVFEPGMIGSGCPLGDVDKVSTNRSHGFHSSRQAMKLPTSGMDKVLESSMTPDDLLPPNVVVRAPTECIVSAGPSDGAQSMEGTTQWSSEGGPTQRKRKRPQRLESSGSESSNEEDQLPSFAQLFGQDKSKQPAVVITIPLSGDHPPGHGQGSAEDPMEGAPFALNVVAGNPSSTSPSPEWVPGSQGSVDLFDTPEECKGLPDDRVHSVESSQFSNEIIATQQKAAMQAELRRLEEMMALVSEALQKKADGSQARAAGGAGVPAPPRLGGAESRSGPPPEPPVQRPDRRGDRKGTNPRPVRAFSGLLPGARNLRSGRGFTSPPPAPERRRAPAPPSPAPPRTRGGSRQGGAVAGGAGV</sequence>
<evidence type="ECO:0000256" key="1">
    <source>
        <dbReference type="SAM" id="MobiDB-lite"/>
    </source>
</evidence>
<protein>
    <submittedName>
        <fullName evidence="2">Uncharacterized protein</fullName>
    </submittedName>
</protein>
<organism evidence="2 3">
    <name type="scientific">Anguilla anguilla</name>
    <name type="common">European freshwater eel</name>
    <name type="synonym">Muraena anguilla</name>
    <dbReference type="NCBI Taxonomy" id="7936"/>
    <lineage>
        <taxon>Eukaryota</taxon>
        <taxon>Metazoa</taxon>
        <taxon>Chordata</taxon>
        <taxon>Craniata</taxon>
        <taxon>Vertebrata</taxon>
        <taxon>Euteleostomi</taxon>
        <taxon>Actinopterygii</taxon>
        <taxon>Neopterygii</taxon>
        <taxon>Teleostei</taxon>
        <taxon>Anguilliformes</taxon>
        <taxon>Anguillidae</taxon>
        <taxon>Anguilla</taxon>
    </lineage>
</organism>
<keyword evidence="3" id="KW-1185">Reference proteome</keyword>
<evidence type="ECO:0000313" key="2">
    <source>
        <dbReference type="EMBL" id="KAG5854847.1"/>
    </source>
</evidence>
<dbReference type="EMBL" id="JAFIRN010000002">
    <property type="protein sequence ID" value="KAG5854847.1"/>
    <property type="molecule type" value="Genomic_DNA"/>
</dbReference>
<dbReference type="AlphaFoldDB" id="A0A9D3S9G4"/>
<accession>A0A9D3S9G4</accession>
<gene>
    <name evidence="2" type="ORF">ANANG_G00042160</name>
</gene>
<proteinExistence type="predicted"/>
<reference evidence="2" key="1">
    <citation type="submission" date="2021-01" db="EMBL/GenBank/DDBJ databases">
        <title>A chromosome-scale assembly of European eel, Anguilla anguilla.</title>
        <authorList>
            <person name="Henkel C."/>
            <person name="Jong-Raadsen S.A."/>
            <person name="Dufour S."/>
            <person name="Weltzien F.-A."/>
            <person name="Palstra A.P."/>
            <person name="Pelster B."/>
            <person name="Spaink H.P."/>
            <person name="Van Den Thillart G.E."/>
            <person name="Jansen H."/>
            <person name="Zahm M."/>
            <person name="Klopp C."/>
            <person name="Cedric C."/>
            <person name="Louis A."/>
            <person name="Berthelot C."/>
            <person name="Parey E."/>
            <person name="Roest Crollius H."/>
            <person name="Montfort J."/>
            <person name="Robinson-Rechavi M."/>
            <person name="Bucao C."/>
            <person name="Bouchez O."/>
            <person name="Gislard M."/>
            <person name="Lluch J."/>
            <person name="Milhes M."/>
            <person name="Lampietro C."/>
            <person name="Lopez Roques C."/>
            <person name="Donnadieu C."/>
            <person name="Braasch I."/>
            <person name="Desvignes T."/>
            <person name="Postlethwait J."/>
            <person name="Bobe J."/>
            <person name="Guiguen Y."/>
            <person name="Dirks R."/>
        </authorList>
    </citation>
    <scope>NUCLEOTIDE SEQUENCE</scope>
    <source>
        <strain evidence="2">Tag_6206</strain>
        <tissue evidence="2">Liver</tissue>
    </source>
</reference>
<feature type="region of interest" description="Disordered" evidence="1">
    <location>
        <begin position="57"/>
        <end position="103"/>
    </location>
</feature>